<name>A0A8C7NKA7_ONCMY</name>
<accession>A0A8C7NKA7</accession>
<dbReference type="InterPro" id="IPR013783">
    <property type="entry name" value="Ig-like_fold"/>
</dbReference>
<sequence length="106" mass="11670">MVFFPGELSMELLLVPSEESSGSGTQKLMCSGWGFNPKIKWLSGSEQKSAADNEIRMGEDGHVALTSHITVTQQEWNEGKDFICEVDDKDLQKTVRKSTSLCTGSL</sequence>
<keyword evidence="3" id="KW-1185">Reference proteome</keyword>
<dbReference type="Ensembl" id="ENSOMYT00000126280.1">
    <property type="protein sequence ID" value="ENSOMYP00000107963.1"/>
    <property type="gene ID" value="ENSOMYG00000062804.1"/>
</dbReference>
<dbReference type="AlphaFoldDB" id="A0A8C7NKA7"/>
<evidence type="ECO:0000313" key="2">
    <source>
        <dbReference type="Ensembl" id="ENSOMYP00000109183.1"/>
    </source>
</evidence>
<reference evidence="2" key="2">
    <citation type="submission" date="2025-05" db="UniProtKB">
        <authorList>
            <consortium name="Ensembl"/>
        </authorList>
    </citation>
    <scope>IDENTIFICATION</scope>
</reference>
<evidence type="ECO:0000313" key="3">
    <source>
        <dbReference type="Proteomes" id="UP000694395"/>
    </source>
</evidence>
<proteinExistence type="predicted"/>
<reference evidence="2 3" key="1">
    <citation type="submission" date="2020-07" db="EMBL/GenBank/DDBJ databases">
        <title>A long reads based de novo assembly of the rainbow trout Arlee double haploid line genome.</title>
        <authorList>
            <person name="Gao G."/>
            <person name="Palti Y."/>
        </authorList>
    </citation>
    <scope>NUCLEOTIDE SEQUENCE [LARGE SCALE GENOMIC DNA]</scope>
</reference>
<dbReference type="GeneTree" id="ENSGT01140000282790"/>
<dbReference type="InterPro" id="IPR036179">
    <property type="entry name" value="Ig-like_dom_sf"/>
</dbReference>
<dbReference type="Proteomes" id="UP000694395">
    <property type="component" value="Chromosome 13"/>
</dbReference>
<dbReference type="SUPFAM" id="SSF48726">
    <property type="entry name" value="Immunoglobulin"/>
    <property type="match status" value="1"/>
</dbReference>
<feature type="domain" description="Ig-like" evidence="1">
    <location>
        <begin position="5"/>
        <end position="100"/>
    </location>
</feature>
<organism evidence="2 3">
    <name type="scientific">Oncorhynchus mykiss</name>
    <name type="common">Rainbow trout</name>
    <name type="synonym">Salmo gairdneri</name>
    <dbReference type="NCBI Taxonomy" id="8022"/>
    <lineage>
        <taxon>Eukaryota</taxon>
        <taxon>Metazoa</taxon>
        <taxon>Chordata</taxon>
        <taxon>Craniata</taxon>
        <taxon>Vertebrata</taxon>
        <taxon>Euteleostomi</taxon>
        <taxon>Actinopterygii</taxon>
        <taxon>Neopterygii</taxon>
        <taxon>Teleostei</taxon>
        <taxon>Protacanthopterygii</taxon>
        <taxon>Salmoniformes</taxon>
        <taxon>Salmonidae</taxon>
        <taxon>Salmoninae</taxon>
        <taxon>Oncorhynchus</taxon>
    </lineage>
</organism>
<dbReference type="PROSITE" id="PS50835">
    <property type="entry name" value="IG_LIKE"/>
    <property type="match status" value="1"/>
</dbReference>
<dbReference type="InterPro" id="IPR007110">
    <property type="entry name" value="Ig-like_dom"/>
</dbReference>
<dbReference type="Gene3D" id="2.60.40.10">
    <property type="entry name" value="Immunoglobulins"/>
    <property type="match status" value="1"/>
</dbReference>
<protein>
    <recommendedName>
        <fullName evidence="1">Ig-like domain-containing protein</fullName>
    </recommendedName>
</protein>
<evidence type="ECO:0000259" key="1">
    <source>
        <dbReference type="PROSITE" id="PS50835"/>
    </source>
</evidence>
<dbReference type="Pfam" id="PF07654">
    <property type="entry name" value="C1-set"/>
    <property type="match status" value="1"/>
</dbReference>
<dbReference type="InterPro" id="IPR003597">
    <property type="entry name" value="Ig_C1-set"/>
</dbReference>
<dbReference type="Ensembl" id="ENSOMYT00000159779.1">
    <property type="protein sequence ID" value="ENSOMYP00000109183.1"/>
    <property type="gene ID" value="ENSOMYG00000062911.1"/>
</dbReference>